<dbReference type="AlphaFoldDB" id="A0A4U5WPC5"/>
<dbReference type="Proteomes" id="UP000305929">
    <property type="component" value="Unassembled WGS sequence"/>
</dbReference>
<gene>
    <name evidence="1" type="ORF">E4U91_22195</name>
</gene>
<dbReference type="RefSeq" id="WP_137308455.1">
    <property type="nucleotide sequence ID" value="NZ_SZNQ01000001.1"/>
</dbReference>
<protein>
    <recommendedName>
        <fullName evidence="3">AG1 protein</fullName>
    </recommendedName>
</protein>
<evidence type="ECO:0000313" key="2">
    <source>
        <dbReference type="Proteomes" id="UP000305929"/>
    </source>
</evidence>
<dbReference type="EMBL" id="SZNQ01000001">
    <property type="protein sequence ID" value="TKT02526.1"/>
    <property type="molecule type" value="Genomic_DNA"/>
</dbReference>
<evidence type="ECO:0008006" key="3">
    <source>
        <dbReference type="Google" id="ProtNLM"/>
    </source>
</evidence>
<name>A0A4U5WPC5_STRLS</name>
<proteinExistence type="predicted"/>
<reference evidence="1 2" key="1">
    <citation type="submission" date="2019-04" db="EMBL/GenBank/DDBJ databases">
        <title>Streptomyces lasaliensis sp. nov., an Actinomycete isolated from soil which produces the polyether antibiotic lasalocid.</title>
        <authorList>
            <person name="Erwin G."/>
            <person name="Haber C."/>
        </authorList>
    </citation>
    <scope>NUCLEOTIDE SEQUENCE [LARGE SCALE GENOMIC DNA]</scope>
    <source>
        <strain evidence="1 2">X-537</strain>
    </source>
</reference>
<dbReference type="OrthoDB" id="4313158at2"/>
<sequence length="158" mass="16821">MAWEEWEQLKSEAAQRRSTQMELNQFPAEGGAGVPGGDLVAYQDDLGAVGHDAFVLYDDLRKGTDIAGAGMNKDGAGPTMQAAASLTSRGFAMGSALQLTVEVWTGQAKTVLQACAHISNHLAFSKKSHTRDDAEIAATLRSRDGTAVSVSQISKYFE</sequence>
<keyword evidence="2" id="KW-1185">Reference proteome</keyword>
<accession>A0A4U5WPC5</accession>
<comment type="caution">
    <text evidence="1">The sequence shown here is derived from an EMBL/GenBank/DDBJ whole genome shotgun (WGS) entry which is preliminary data.</text>
</comment>
<evidence type="ECO:0000313" key="1">
    <source>
        <dbReference type="EMBL" id="TKT02526.1"/>
    </source>
</evidence>
<organism evidence="1 2">
    <name type="scientific">Streptomyces lasalocidi</name>
    <name type="common">Streptomyces lasaliensis</name>
    <dbReference type="NCBI Taxonomy" id="324833"/>
    <lineage>
        <taxon>Bacteria</taxon>
        <taxon>Bacillati</taxon>
        <taxon>Actinomycetota</taxon>
        <taxon>Actinomycetes</taxon>
        <taxon>Kitasatosporales</taxon>
        <taxon>Streptomycetaceae</taxon>
        <taxon>Streptomyces</taxon>
    </lineage>
</organism>